<dbReference type="SUPFAM" id="SSF46689">
    <property type="entry name" value="Homeodomain-like"/>
    <property type="match status" value="2"/>
</dbReference>
<accession>A0A9J6D593</accession>
<keyword evidence="8" id="KW-1185">Reference proteome</keyword>
<evidence type="ECO:0000259" key="6">
    <source>
        <dbReference type="PROSITE" id="PS51253"/>
    </source>
</evidence>
<dbReference type="Proteomes" id="UP000821866">
    <property type="component" value="Chromosome 9"/>
</dbReference>
<dbReference type="InterPro" id="IPR007889">
    <property type="entry name" value="HTH_Psq"/>
</dbReference>
<comment type="caution">
    <text evidence="7">The sequence shown here is derived from an EMBL/GenBank/DDBJ whole genome shotgun (WGS) entry which is preliminary data.</text>
</comment>
<dbReference type="EMBL" id="JABSTU010000011">
    <property type="protein sequence ID" value="KAH8009007.1"/>
    <property type="molecule type" value="Genomic_DNA"/>
</dbReference>
<evidence type="ECO:0000256" key="1">
    <source>
        <dbReference type="ARBA" id="ARBA00004123"/>
    </source>
</evidence>
<dbReference type="InterPro" id="IPR009057">
    <property type="entry name" value="Homeodomain-like_sf"/>
</dbReference>
<dbReference type="Pfam" id="PF04218">
    <property type="entry name" value="CENP-B_N"/>
    <property type="match status" value="1"/>
</dbReference>
<dbReference type="InterPro" id="IPR050863">
    <property type="entry name" value="CenT-Element_Derived"/>
</dbReference>
<name>A0A9J6D593_RHIMP</name>
<reference evidence="7" key="1">
    <citation type="journal article" date="2020" name="Cell">
        <title>Large-Scale Comparative Analyses of Tick Genomes Elucidate Their Genetic Diversity and Vector Capacities.</title>
        <authorList>
            <consortium name="Tick Genome and Microbiome Consortium (TIGMIC)"/>
            <person name="Jia N."/>
            <person name="Wang J."/>
            <person name="Shi W."/>
            <person name="Du L."/>
            <person name="Sun Y."/>
            <person name="Zhan W."/>
            <person name="Jiang J.F."/>
            <person name="Wang Q."/>
            <person name="Zhang B."/>
            <person name="Ji P."/>
            <person name="Bell-Sakyi L."/>
            <person name="Cui X.M."/>
            <person name="Yuan T.T."/>
            <person name="Jiang B.G."/>
            <person name="Yang W.F."/>
            <person name="Lam T.T."/>
            <person name="Chang Q.C."/>
            <person name="Ding S.J."/>
            <person name="Wang X.J."/>
            <person name="Zhu J.G."/>
            <person name="Ruan X.D."/>
            <person name="Zhao L."/>
            <person name="Wei J.T."/>
            <person name="Ye R.Z."/>
            <person name="Que T.C."/>
            <person name="Du C.H."/>
            <person name="Zhou Y.H."/>
            <person name="Cheng J.X."/>
            <person name="Dai P.F."/>
            <person name="Guo W.B."/>
            <person name="Han X.H."/>
            <person name="Huang E.J."/>
            <person name="Li L.F."/>
            <person name="Wei W."/>
            <person name="Gao Y.C."/>
            <person name="Liu J.Z."/>
            <person name="Shao H.Z."/>
            <person name="Wang X."/>
            <person name="Wang C.C."/>
            <person name="Yang T.C."/>
            <person name="Huo Q.B."/>
            <person name="Li W."/>
            <person name="Chen H.Y."/>
            <person name="Chen S.E."/>
            <person name="Zhou L.G."/>
            <person name="Ni X.B."/>
            <person name="Tian J.H."/>
            <person name="Sheng Y."/>
            <person name="Liu T."/>
            <person name="Pan Y.S."/>
            <person name="Xia L.Y."/>
            <person name="Li J."/>
            <person name="Zhao F."/>
            <person name="Cao W.C."/>
        </authorList>
    </citation>
    <scope>NUCLEOTIDE SEQUENCE</scope>
    <source>
        <strain evidence="7">Rmic-2018</strain>
    </source>
</reference>
<feature type="domain" description="HTH psq-type" evidence="5">
    <location>
        <begin position="89"/>
        <end position="140"/>
    </location>
</feature>
<feature type="domain" description="HTH CENPB-type" evidence="6">
    <location>
        <begin position="152"/>
        <end position="188"/>
    </location>
</feature>
<dbReference type="PROSITE" id="PS50960">
    <property type="entry name" value="HTH_PSQ"/>
    <property type="match status" value="1"/>
</dbReference>
<dbReference type="Gene3D" id="1.10.10.60">
    <property type="entry name" value="Homeodomain-like"/>
    <property type="match status" value="2"/>
</dbReference>
<evidence type="ECO:0000259" key="5">
    <source>
        <dbReference type="PROSITE" id="PS50960"/>
    </source>
</evidence>
<dbReference type="PANTHER" id="PTHR19303:SF73">
    <property type="entry name" value="PROTEIN PDC2"/>
    <property type="match status" value="1"/>
</dbReference>
<feature type="DNA-binding region" description="H-T-H motif" evidence="4">
    <location>
        <begin position="116"/>
        <end position="136"/>
    </location>
</feature>
<evidence type="ECO:0000313" key="8">
    <source>
        <dbReference type="Proteomes" id="UP000821866"/>
    </source>
</evidence>
<comment type="subcellular location">
    <subcellularLocation>
        <location evidence="1 4">Nucleus</location>
    </subcellularLocation>
</comment>
<sequence>MDLVQADGLDLDQTHLVLLGFVQFLVQEWERRSLGPHRPDMMRSSTCARAKVTEQCKRIRVRLERLTVETPLSPFLTTAPVAIASVASSSGVKKRRALSLEIKECVIRDIESGLKKASVAAKYDVSDMTVSTIYKNKDKLRQQLQQDSSSLSRKRMRTSKYEDVDAVLFRWFHEVRAQNIPVSGPMLQ</sequence>
<proteinExistence type="predicted"/>
<dbReference type="VEuPathDB" id="VectorBase:LOC119161625"/>
<dbReference type="PROSITE" id="PS51253">
    <property type="entry name" value="HTH_CENPB"/>
    <property type="match status" value="1"/>
</dbReference>
<evidence type="ECO:0000313" key="7">
    <source>
        <dbReference type="EMBL" id="KAH8009007.1"/>
    </source>
</evidence>
<keyword evidence="3 4" id="KW-0539">Nucleus</keyword>
<dbReference type="GO" id="GO:0005634">
    <property type="term" value="C:nucleus"/>
    <property type="evidence" value="ECO:0007669"/>
    <property type="project" value="UniProtKB-SubCell"/>
</dbReference>
<organism evidence="7 8">
    <name type="scientific">Rhipicephalus microplus</name>
    <name type="common">Cattle tick</name>
    <name type="synonym">Boophilus microplus</name>
    <dbReference type="NCBI Taxonomy" id="6941"/>
    <lineage>
        <taxon>Eukaryota</taxon>
        <taxon>Metazoa</taxon>
        <taxon>Ecdysozoa</taxon>
        <taxon>Arthropoda</taxon>
        <taxon>Chelicerata</taxon>
        <taxon>Arachnida</taxon>
        <taxon>Acari</taxon>
        <taxon>Parasitiformes</taxon>
        <taxon>Ixodida</taxon>
        <taxon>Ixodoidea</taxon>
        <taxon>Ixodidae</taxon>
        <taxon>Rhipicephalinae</taxon>
        <taxon>Rhipicephalus</taxon>
        <taxon>Boophilus</taxon>
    </lineage>
</organism>
<dbReference type="GO" id="GO:0003677">
    <property type="term" value="F:DNA binding"/>
    <property type="evidence" value="ECO:0007669"/>
    <property type="project" value="UniProtKB-UniRule"/>
</dbReference>
<evidence type="ECO:0000256" key="2">
    <source>
        <dbReference type="ARBA" id="ARBA00023125"/>
    </source>
</evidence>
<evidence type="ECO:0008006" key="9">
    <source>
        <dbReference type="Google" id="ProtNLM"/>
    </source>
</evidence>
<evidence type="ECO:0000256" key="4">
    <source>
        <dbReference type="PROSITE-ProRule" id="PRU00320"/>
    </source>
</evidence>
<protein>
    <recommendedName>
        <fullName evidence="9">HTH psq-type domain-containing protein</fullName>
    </recommendedName>
</protein>
<dbReference type="AlphaFoldDB" id="A0A9J6D593"/>
<dbReference type="PANTHER" id="PTHR19303">
    <property type="entry name" value="TRANSPOSON"/>
    <property type="match status" value="1"/>
</dbReference>
<keyword evidence="2 4" id="KW-0238">DNA-binding</keyword>
<reference evidence="7" key="2">
    <citation type="submission" date="2021-09" db="EMBL/GenBank/DDBJ databases">
        <authorList>
            <person name="Jia N."/>
            <person name="Wang J."/>
            <person name="Shi W."/>
            <person name="Du L."/>
            <person name="Sun Y."/>
            <person name="Zhan W."/>
            <person name="Jiang J."/>
            <person name="Wang Q."/>
            <person name="Zhang B."/>
            <person name="Ji P."/>
            <person name="Sakyi L.B."/>
            <person name="Cui X."/>
            <person name="Yuan T."/>
            <person name="Jiang B."/>
            <person name="Yang W."/>
            <person name="Lam T.T.-Y."/>
            <person name="Chang Q."/>
            <person name="Ding S."/>
            <person name="Wang X."/>
            <person name="Zhu J."/>
            <person name="Ruan X."/>
            <person name="Zhao L."/>
            <person name="Wei J."/>
            <person name="Que T."/>
            <person name="Du C."/>
            <person name="Cheng J."/>
            <person name="Dai P."/>
            <person name="Han X."/>
            <person name="Huang E."/>
            <person name="Gao Y."/>
            <person name="Liu J."/>
            <person name="Shao H."/>
            <person name="Ye R."/>
            <person name="Li L."/>
            <person name="Wei W."/>
            <person name="Wang X."/>
            <person name="Wang C."/>
            <person name="Huo Q."/>
            <person name="Li W."/>
            <person name="Guo W."/>
            <person name="Chen H."/>
            <person name="Chen S."/>
            <person name="Zhou L."/>
            <person name="Zhou L."/>
            <person name="Ni X."/>
            <person name="Tian J."/>
            <person name="Zhou Y."/>
            <person name="Sheng Y."/>
            <person name="Liu T."/>
            <person name="Pan Y."/>
            <person name="Xia L."/>
            <person name="Li J."/>
            <person name="Zhao F."/>
            <person name="Cao W."/>
        </authorList>
    </citation>
    <scope>NUCLEOTIDE SEQUENCE</scope>
    <source>
        <strain evidence="7">Rmic-2018</strain>
        <tissue evidence="7">Larvae</tissue>
    </source>
</reference>
<evidence type="ECO:0000256" key="3">
    <source>
        <dbReference type="ARBA" id="ARBA00023242"/>
    </source>
</evidence>
<dbReference type="InterPro" id="IPR006600">
    <property type="entry name" value="HTH_CenpB_DNA-bd_dom"/>
</dbReference>
<gene>
    <name evidence="7" type="ORF">HPB51_008937</name>
</gene>